<dbReference type="Pfam" id="PF00790">
    <property type="entry name" value="VHS"/>
    <property type="match status" value="1"/>
</dbReference>
<dbReference type="Proteomes" id="UP001443914">
    <property type="component" value="Unassembled WGS sequence"/>
</dbReference>
<dbReference type="PROSITE" id="PS50909">
    <property type="entry name" value="GAT"/>
    <property type="match status" value="2"/>
</dbReference>
<keyword evidence="4" id="KW-0653">Protein transport</keyword>
<evidence type="ECO:0000256" key="6">
    <source>
        <dbReference type="SAM" id="MobiDB-lite"/>
    </source>
</evidence>
<keyword evidence="5" id="KW-0472">Membrane</keyword>
<dbReference type="GO" id="GO:0043328">
    <property type="term" value="P:protein transport to vacuole involved in ubiquitin-dependent protein catabolic process via the multivesicular body sorting pathway"/>
    <property type="evidence" value="ECO:0007669"/>
    <property type="project" value="InterPro"/>
</dbReference>
<dbReference type="SMART" id="SM00288">
    <property type="entry name" value="VHS"/>
    <property type="match status" value="1"/>
</dbReference>
<dbReference type="SUPFAM" id="SSF89009">
    <property type="entry name" value="GAT-like domain"/>
    <property type="match status" value="2"/>
</dbReference>
<dbReference type="GO" id="GO:0016020">
    <property type="term" value="C:membrane"/>
    <property type="evidence" value="ECO:0007669"/>
    <property type="project" value="UniProtKB-SubCell"/>
</dbReference>
<reference evidence="9" key="1">
    <citation type="submission" date="2024-03" db="EMBL/GenBank/DDBJ databases">
        <title>WGS assembly of Saponaria officinalis var. Norfolk2.</title>
        <authorList>
            <person name="Jenkins J."/>
            <person name="Shu S."/>
            <person name="Grimwood J."/>
            <person name="Barry K."/>
            <person name="Goodstein D."/>
            <person name="Schmutz J."/>
            <person name="Leebens-Mack J."/>
            <person name="Osbourn A."/>
        </authorList>
    </citation>
    <scope>NUCLEOTIDE SEQUENCE [LARGE SCALE GENOMIC DNA]</scope>
    <source>
        <strain evidence="9">JIC</strain>
    </source>
</reference>
<accession>A0AAW1LH87</accession>
<dbReference type="InterPro" id="IPR008942">
    <property type="entry name" value="ENTH_VHS"/>
</dbReference>
<name>A0AAW1LH87_SAPOF</name>
<dbReference type="EMBL" id="JBDFQZ010000004">
    <property type="protein sequence ID" value="KAK9732937.1"/>
    <property type="molecule type" value="Genomic_DNA"/>
</dbReference>
<feature type="region of interest" description="Disordered" evidence="6">
    <location>
        <begin position="415"/>
        <end position="484"/>
    </location>
</feature>
<feature type="domain" description="GAT" evidence="8">
    <location>
        <begin position="177"/>
        <end position="265"/>
    </location>
</feature>
<keyword evidence="10" id="KW-1185">Reference proteome</keyword>
<dbReference type="GO" id="GO:0043130">
    <property type="term" value="F:ubiquitin binding"/>
    <property type="evidence" value="ECO:0007669"/>
    <property type="project" value="InterPro"/>
</dbReference>
<dbReference type="InterPro" id="IPR002014">
    <property type="entry name" value="VHS_dom"/>
</dbReference>
<evidence type="ECO:0000256" key="4">
    <source>
        <dbReference type="ARBA" id="ARBA00022927"/>
    </source>
</evidence>
<feature type="compositionally biased region" description="Basic and acidic residues" evidence="6">
    <location>
        <begin position="313"/>
        <end position="323"/>
    </location>
</feature>
<proteinExistence type="inferred from homology"/>
<feature type="compositionally biased region" description="Low complexity" evidence="6">
    <location>
        <begin position="577"/>
        <end position="589"/>
    </location>
</feature>
<feature type="region of interest" description="Disordered" evidence="6">
    <location>
        <begin position="523"/>
        <end position="589"/>
    </location>
</feature>
<evidence type="ECO:0000256" key="2">
    <source>
        <dbReference type="ARBA" id="ARBA00007708"/>
    </source>
</evidence>
<evidence type="ECO:0000259" key="8">
    <source>
        <dbReference type="PROSITE" id="PS50909"/>
    </source>
</evidence>
<dbReference type="InterPro" id="IPR004152">
    <property type="entry name" value="GAT_dom"/>
</dbReference>
<comment type="subcellular location">
    <subcellularLocation>
        <location evidence="1">Membrane</location>
        <topology evidence="1">Peripheral membrane protein</topology>
    </subcellularLocation>
</comment>
<keyword evidence="3" id="KW-0813">Transport</keyword>
<evidence type="ECO:0000256" key="3">
    <source>
        <dbReference type="ARBA" id="ARBA00022448"/>
    </source>
</evidence>
<evidence type="ECO:0000259" key="7">
    <source>
        <dbReference type="PROSITE" id="PS50179"/>
    </source>
</evidence>
<gene>
    <name evidence="9" type="ORF">RND81_04G032900</name>
</gene>
<dbReference type="GO" id="GO:0035091">
    <property type="term" value="F:phosphatidylinositol binding"/>
    <property type="evidence" value="ECO:0007669"/>
    <property type="project" value="InterPro"/>
</dbReference>
<dbReference type="AlphaFoldDB" id="A0AAW1LH87"/>
<dbReference type="InterPro" id="IPR044836">
    <property type="entry name" value="TOL_plant"/>
</dbReference>
<comment type="caution">
    <text evidence="9">The sequence shown here is derived from an EMBL/GenBank/DDBJ whole genome shotgun (WGS) entry which is preliminary data.</text>
</comment>
<feature type="compositionally biased region" description="Acidic residues" evidence="6">
    <location>
        <begin position="463"/>
        <end position="474"/>
    </location>
</feature>
<comment type="similarity">
    <text evidence="2">Belongs to the TOM1 family.</text>
</comment>
<dbReference type="Gene3D" id="1.20.58.160">
    <property type="match status" value="2"/>
</dbReference>
<protein>
    <submittedName>
        <fullName evidence="9">Uncharacterized protein</fullName>
    </submittedName>
</protein>
<dbReference type="GO" id="GO:0005737">
    <property type="term" value="C:cytoplasm"/>
    <property type="evidence" value="ECO:0007669"/>
    <property type="project" value="UniProtKB-ARBA"/>
</dbReference>
<dbReference type="CDD" id="cd03561">
    <property type="entry name" value="VHS"/>
    <property type="match status" value="1"/>
</dbReference>
<evidence type="ECO:0000313" key="9">
    <source>
        <dbReference type="EMBL" id="KAK9732937.1"/>
    </source>
</evidence>
<dbReference type="PANTHER" id="PTHR45898:SF3">
    <property type="entry name" value="TOM1-LIKE PROTEIN 5"/>
    <property type="match status" value="1"/>
</dbReference>
<dbReference type="CDD" id="cd14231">
    <property type="entry name" value="GAT_GGA-like_plant"/>
    <property type="match status" value="2"/>
</dbReference>
<evidence type="ECO:0000256" key="5">
    <source>
        <dbReference type="ARBA" id="ARBA00023136"/>
    </source>
</evidence>
<sequence>MASELVNSATSDRLPDVDWAKYIEICELVARDERQAKDVIKVIKKRLVSKSANAQLYAVMLLEMLMNNIGEAVHKQVIEAGILSILVKIVKKKSDMPVRERIFLLLDATQTALGGASGKFPQYYNAYYDLVSAGVKFPQRHSVSSSDHPTSGDSQNTLTVTTTASTSEVRAIKTKEPQPAPGSSIIEKATAALEVLREVLDAVDDQNPEAAKDEFTLDLVEQCSFQKDRVMHLVMSSRDEKLVLRAIKLNEQLGKVLERHEALISHRPVPSTNPVELSERVISTSKHNSHESKGTVPSKHMNHVGQSTSAPNHSDHGGKKAGEEAEQLSHSIIEKAAASLEVLREVLDAVNAQDPEAAKDEFTLDLVEQCAFQKDRVMHLVLSSRNEKLVLRAIELNEQLGRVLERHEALVSQKPVLSSSTPVEFPERVTPSSNHNKHEGRGTWASKHLNNADQPTSSPNLMYDEETEDEEEAEQLSRRIRKGKAHVKPEDEEIVAERPLGVLGSSFPSERSHRPLIRPITLDSPVHETKSPPLAVSIPPPPAKHVEREKFFKEKKGDGTPLAGHMRGLSIHSRNGSNSSFTGSLSSSD</sequence>
<dbReference type="SUPFAM" id="SSF48464">
    <property type="entry name" value="ENTH/VHS domain"/>
    <property type="match status" value="1"/>
</dbReference>
<feature type="compositionally biased region" description="Polar residues" evidence="6">
    <location>
        <begin position="448"/>
        <end position="460"/>
    </location>
</feature>
<feature type="domain" description="VHS" evidence="7">
    <location>
        <begin position="9"/>
        <end position="138"/>
    </location>
</feature>
<feature type="domain" description="GAT" evidence="8">
    <location>
        <begin position="323"/>
        <end position="412"/>
    </location>
</feature>
<feature type="region of interest" description="Disordered" evidence="6">
    <location>
        <begin position="284"/>
        <end position="328"/>
    </location>
</feature>
<dbReference type="PANTHER" id="PTHR45898">
    <property type="entry name" value="TOM1-LIKE PROTEIN"/>
    <property type="match status" value="1"/>
</dbReference>
<evidence type="ECO:0000256" key="1">
    <source>
        <dbReference type="ARBA" id="ARBA00004170"/>
    </source>
</evidence>
<feature type="compositionally biased region" description="Basic and acidic residues" evidence="6">
    <location>
        <begin position="544"/>
        <end position="558"/>
    </location>
</feature>
<dbReference type="InterPro" id="IPR038425">
    <property type="entry name" value="GAT_sf"/>
</dbReference>
<dbReference type="Pfam" id="PF03127">
    <property type="entry name" value="GAT"/>
    <property type="match status" value="2"/>
</dbReference>
<organism evidence="9 10">
    <name type="scientific">Saponaria officinalis</name>
    <name type="common">Common soapwort</name>
    <name type="synonym">Lychnis saponaria</name>
    <dbReference type="NCBI Taxonomy" id="3572"/>
    <lineage>
        <taxon>Eukaryota</taxon>
        <taxon>Viridiplantae</taxon>
        <taxon>Streptophyta</taxon>
        <taxon>Embryophyta</taxon>
        <taxon>Tracheophyta</taxon>
        <taxon>Spermatophyta</taxon>
        <taxon>Magnoliopsida</taxon>
        <taxon>eudicotyledons</taxon>
        <taxon>Gunneridae</taxon>
        <taxon>Pentapetalae</taxon>
        <taxon>Caryophyllales</taxon>
        <taxon>Caryophyllaceae</taxon>
        <taxon>Caryophylleae</taxon>
        <taxon>Saponaria</taxon>
    </lineage>
</organism>
<evidence type="ECO:0000313" key="10">
    <source>
        <dbReference type="Proteomes" id="UP001443914"/>
    </source>
</evidence>
<dbReference type="Gene3D" id="1.25.40.90">
    <property type="match status" value="1"/>
</dbReference>
<dbReference type="PROSITE" id="PS50179">
    <property type="entry name" value="VHS"/>
    <property type="match status" value="1"/>
</dbReference>